<evidence type="ECO:0000313" key="5">
    <source>
        <dbReference type="Proteomes" id="UP001424459"/>
    </source>
</evidence>
<evidence type="ECO:0000256" key="2">
    <source>
        <dbReference type="SAM" id="Phobius"/>
    </source>
</evidence>
<dbReference type="EMBL" id="BAABBR010000001">
    <property type="protein sequence ID" value="GAA4031570.1"/>
    <property type="molecule type" value="Genomic_DNA"/>
</dbReference>
<dbReference type="PROSITE" id="PS52015">
    <property type="entry name" value="TONB_CTD"/>
    <property type="match status" value="1"/>
</dbReference>
<feature type="region of interest" description="Disordered" evidence="1">
    <location>
        <begin position="51"/>
        <end position="119"/>
    </location>
</feature>
<feature type="transmembrane region" description="Helical" evidence="2">
    <location>
        <begin position="17"/>
        <end position="36"/>
    </location>
</feature>
<dbReference type="Pfam" id="PF03544">
    <property type="entry name" value="TonB_C"/>
    <property type="match status" value="1"/>
</dbReference>
<reference evidence="5" key="1">
    <citation type="journal article" date="2019" name="Int. J. Syst. Evol. Microbiol.">
        <title>The Global Catalogue of Microorganisms (GCM) 10K type strain sequencing project: providing services to taxonomists for standard genome sequencing and annotation.</title>
        <authorList>
            <consortium name="The Broad Institute Genomics Platform"/>
            <consortium name="The Broad Institute Genome Sequencing Center for Infectious Disease"/>
            <person name="Wu L."/>
            <person name="Ma J."/>
        </authorList>
    </citation>
    <scope>NUCLEOTIDE SEQUENCE [LARGE SCALE GENOMIC DNA]</scope>
    <source>
        <strain evidence="5">JCM 17564</strain>
    </source>
</reference>
<dbReference type="Gene3D" id="3.30.1150.10">
    <property type="match status" value="1"/>
</dbReference>
<keyword evidence="2" id="KW-0812">Transmembrane</keyword>
<evidence type="ECO:0000313" key="4">
    <source>
        <dbReference type="EMBL" id="GAA4031570.1"/>
    </source>
</evidence>
<feature type="compositionally biased region" description="Pro residues" evidence="1">
    <location>
        <begin position="56"/>
        <end position="69"/>
    </location>
</feature>
<evidence type="ECO:0000259" key="3">
    <source>
        <dbReference type="PROSITE" id="PS52015"/>
    </source>
</evidence>
<name>A0ABP7TV98_9SPHN</name>
<protein>
    <recommendedName>
        <fullName evidence="3">TonB C-terminal domain-containing protein</fullName>
    </recommendedName>
</protein>
<dbReference type="Proteomes" id="UP001424459">
    <property type="component" value="Unassembled WGS sequence"/>
</dbReference>
<keyword evidence="5" id="KW-1185">Reference proteome</keyword>
<keyword evidence="2" id="KW-0472">Membrane</keyword>
<organism evidence="4 5">
    <name type="scientific">Sphingomonas rosea</name>
    <dbReference type="NCBI Taxonomy" id="335605"/>
    <lineage>
        <taxon>Bacteria</taxon>
        <taxon>Pseudomonadati</taxon>
        <taxon>Pseudomonadota</taxon>
        <taxon>Alphaproteobacteria</taxon>
        <taxon>Sphingomonadales</taxon>
        <taxon>Sphingomonadaceae</taxon>
        <taxon>Sphingomonas</taxon>
    </lineage>
</organism>
<keyword evidence="2" id="KW-1133">Transmembrane helix</keyword>
<evidence type="ECO:0000256" key="1">
    <source>
        <dbReference type="SAM" id="MobiDB-lite"/>
    </source>
</evidence>
<accession>A0ABP7TV98</accession>
<proteinExistence type="predicted"/>
<feature type="domain" description="TonB C-terminal" evidence="3">
    <location>
        <begin position="137"/>
        <end position="228"/>
    </location>
</feature>
<dbReference type="SUPFAM" id="SSF74653">
    <property type="entry name" value="TolA/TonB C-terminal domain"/>
    <property type="match status" value="1"/>
</dbReference>
<gene>
    <name evidence="4" type="ORF">GCM10022281_08910</name>
</gene>
<sequence length="228" mass="24334">MLAYTAHRRTHRQLSPATLVGIVGVHAVALTLVAMAKMGVPILPKGPDTQIYNVPLKPPPPPTPPPPQPQVETQTTKPPPPDSHIEVVPPVLPLQGSGPSVDFGPSSASNPPDIGPSLVTPLDPGPIDPPKPAVVHQAARFATPADLVRPPYPESKRRSEEEATLRLSLSVDERGRVTAVNPVGAADPAFVAAARAHLLRYWRYKPATDDGRPVTTNLVVTLKFELEE</sequence>
<dbReference type="InterPro" id="IPR037682">
    <property type="entry name" value="TonB_C"/>
</dbReference>
<dbReference type="RefSeq" id="WP_344695823.1">
    <property type="nucleotide sequence ID" value="NZ_BAABBR010000001.1"/>
</dbReference>
<comment type="caution">
    <text evidence="4">The sequence shown here is derived from an EMBL/GenBank/DDBJ whole genome shotgun (WGS) entry which is preliminary data.</text>
</comment>